<reference evidence="1 2" key="1">
    <citation type="journal article" date="2022" name="Genome Biol. Evol.">
        <title>The Spruce Budworm Genome: Reconstructing the Evolutionary History of Antifreeze Proteins.</title>
        <authorList>
            <person name="Beliveau C."/>
            <person name="Gagne P."/>
            <person name="Picq S."/>
            <person name="Vernygora O."/>
            <person name="Keeling C.I."/>
            <person name="Pinkney K."/>
            <person name="Doucet D."/>
            <person name="Wen F."/>
            <person name="Johnston J.S."/>
            <person name="Maaroufi H."/>
            <person name="Boyle B."/>
            <person name="Laroche J."/>
            <person name="Dewar K."/>
            <person name="Juretic N."/>
            <person name="Blackburn G."/>
            <person name="Nisole A."/>
            <person name="Brunet B."/>
            <person name="Brandao M."/>
            <person name="Lumley L."/>
            <person name="Duan J."/>
            <person name="Quan G."/>
            <person name="Lucarotti C.J."/>
            <person name="Roe A.D."/>
            <person name="Sperling F.A.H."/>
            <person name="Levesque R.C."/>
            <person name="Cusson M."/>
        </authorList>
    </citation>
    <scope>NUCLEOTIDE SEQUENCE [LARGE SCALE GENOMIC DNA]</scope>
    <source>
        <strain evidence="1">Glfc:IPQL:Cfum</strain>
    </source>
</reference>
<gene>
    <name evidence="1" type="ORF">MSG28_004442</name>
</gene>
<accession>A0ACC0K5Z0</accession>
<dbReference type="EMBL" id="CM046107">
    <property type="protein sequence ID" value="KAI8431884.1"/>
    <property type="molecule type" value="Genomic_DNA"/>
</dbReference>
<protein>
    <submittedName>
        <fullName evidence="1">Uncharacterized protein</fullName>
    </submittedName>
</protein>
<evidence type="ECO:0000313" key="1">
    <source>
        <dbReference type="EMBL" id="KAI8431884.1"/>
    </source>
</evidence>
<dbReference type="Proteomes" id="UP001064048">
    <property type="component" value="Chromosome 7"/>
</dbReference>
<organism evidence="1 2">
    <name type="scientific">Choristoneura fumiferana</name>
    <name type="common">Spruce budworm moth</name>
    <name type="synonym">Archips fumiferana</name>
    <dbReference type="NCBI Taxonomy" id="7141"/>
    <lineage>
        <taxon>Eukaryota</taxon>
        <taxon>Metazoa</taxon>
        <taxon>Ecdysozoa</taxon>
        <taxon>Arthropoda</taxon>
        <taxon>Hexapoda</taxon>
        <taxon>Insecta</taxon>
        <taxon>Pterygota</taxon>
        <taxon>Neoptera</taxon>
        <taxon>Endopterygota</taxon>
        <taxon>Lepidoptera</taxon>
        <taxon>Glossata</taxon>
        <taxon>Ditrysia</taxon>
        <taxon>Tortricoidea</taxon>
        <taxon>Tortricidae</taxon>
        <taxon>Tortricinae</taxon>
        <taxon>Choristoneura</taxon>
    </lineage>
</organism>
<name>A0ACC0K5Z0_CHOFU</name>
<comment type="caution">
    <text evidence="1">The sequence shown here is derived from an EMBL/GenBank/DDBJ whole genome shotgun (WGS) entry which is preliminary data.</text>
</comment>
<sequence>MALNLSVKVHPVVLFQIVDAYERRNADSHRVIGTLLGTCDKGVVEVTNCFCVPHKEHADQVEAELNYAMDVYELNRRVNATENIVGWWATGNEVTNHSSVIHEYYSRECRSPVHVTLDTSLQGARMGLRAYVCVALGVPRGKQGCMFTPIDVSLTSYEPEIVGLQLCQKTMGPAGRSRQVQPAPDLALVAEAATKLSSLLDQKKQYLIVLVVPDTLYEGVSVRGGRAGGARGRRQRDGRQLLQLAQAVPGLAADNFADAFANSVKDLLMVVTLAQLIKTQLQLNEKLTLLTSQ</sequence>
<proteinExistence type="predicted"/>
<evidence type="ECO:0000313" key="2">
    <source>
        <dbReference type="Proteomes" id="UP001064048"/>
    </source>
</evidence>
<keyword evidence="2" id="KW-1185">Reference proteome</keyword>